<organism evidence="3 4">
    <name type="scientific">Fulvivirga lutea</name>
    <dbReference type="NCBI Taxonomy" id="2810512"/>
    <lineage>
        <taxon>Bacteria</taxon>
        <taxon>Pseudomonadati</taxon>
        <taxon>Bacteroidota</taxon>
        <taxon>Cytophagia</taxon>
        <taxon>Cytophagales</taxon>
        <taxon>Fulvivirgaceae</taxon>
        <taxon>Fulvivirga</taxon>
    </lineage>
</organism>
<reference evidence="3" key="1">
    <citation type="submission" date="2021-02" db="EMBL/GenBank/DDBJ databases">
        <title>Fulvivirga sp. S481 isolated from sea water.</title>
        <authorList>
            <person name="Bae S.S."/>
            <person name="Baek K."/>
        </authorList>
    </citation>
    <scope>NUCLEOTIDE SEQUENCE</scope>
    <source>
        <strain evidence="3">S481</strain>
    </source>
</reference>
<dbReference type="RefSeq" id="WP_205723739.1">
    <property type="nucleotide sequence ID" value="NZ_CP070608.1"/>
</dbReference>
<keyword evidence="1" id="KW-0472">Membrane</keyword>
<keyword evidence="1" id="KW-0812">Transmembrane</keyword>
<proteinExistence type="predicted"/>
<dbReference type="SMART" id="SM00850">
    <property type="entry name" value="LytTR"/>
    <property type="match status" value="1"/>
</dbReference>
<dbReference type="InterPro" id="IPR046947">
    <property type="entry name" value="LytR-like"/>
</dbReference>
<dbReference type="AlphaFoldDB" id="A0A974WPF8"/>
<feature type="transmembrane region" description="Helical" evidence="1">
    <location>
        <begin position="108"/>
        <end position="133"/>
    </location>
</feature>
<protein>
    <submittedName>
        <fullName evidence="3">LytTR family transcriptional regulator</fullName>
    </submittedName>
</protein>
<dbReference type="PROSITE" id="PS50930">
    <property type="entry name" value="HTH_LYTTR"/>
    <property type="match status" value="1"/>
</dbReference>
<evidence type="ECO:0000313" key="3">
    <source>
        <dbReference type="EMBL" id="QSE99228.1"/>
    </source>
</evidence>
<dbReference type="EMBL" id="CP070608">
    <property type="protein sequence ID" value="QSE99228.1"/>
    <property type="molecule type" value="Genomic_DNA"/>
</dbReference>
<name>A0A974WPF8_9BACT</name>
<feature type="transmembrane region" description="Helical" evidence="1">
    <location>
        <begin position="73"/>
        <end position="96"/>
    </location>
</feature>
<keyword evidence="4" id="KW-1185">Reference proteome</keyword>
<evidence type="ECO:0000256" key="1">
    <source>
        <dbReference type="SAM" id="Phobius"/>
    </source>
</evidence>
<dbReference type="Proteomes" id="UP000662783">
    <property type="component" value="Chromosome"/>
</dbReference>
<feature type="transmembrane region" description="Helical" evidence="1">
    <location>
        <begin position="43"/>
        <end position="61"/>
    </location>
</feature>
<keyword evidence="1" id="KW-1133">Transmembrane helix</keyword>
<dbReference type="PANTHER" id="PTHR37299:SF1">
    <property type="entry name" value="STAGE 0 SPORULATION PROTEIN A HOMOLOG"/>
    <property type="match status" value="1"/>
</dbReference>
<feature type="transmembrane region" description="Helical" evidence="1">
    <location>
        <begin position="12"/>
        <end position="31"/>
    </location>
</feature>
<evidence type="ECO:0000313" key="4">
    <source>
        <dbReference type="Proteomes" id="UP000662783"/>
    </source>
</evidence>
<dbReference type="KEGG" id="fuv:JR347_09110"/>
<dbReference type="GO" id="GO:0003677">
    <property type="term" value="F:DNA binding"/>
    <property type="evidence" value="ECO:0007669"/>
    <property type="project" value="InterPro"/>
</dbReference>
<gene>
    <name evidence="3" type="ORF">JR347_09110</name>
</gene>
<dbReference type="PANTHER" id="PTHR37299">
    <property type="entry name" value="TRANSCRIPTIONAL REGULATOR-RELATED"/>
    <property type="match status" value="1"/>
</dbReference>
<sequence>MFRNGYLFGSRILTHTLFWAAYYILFSLIWAKGSYYESFGLEFILLPIRITASYISMYFLIPNFLLKKKEVKFGMYYLLVIIIGGILQRLFTYFYYELLILETTHGLLSIGGIIQSVVLINTTVLLLSALKIFQYWKIEHEKKEDALEELIEIRAEKRNYRVNPKDIRYIEGLGNYVIFYLKDDKKLISYISLKEAEELLPDSFMRSHKSFVINKDHVQSYTNDSVEISGRILPVGKSVQIEF</sequence>
<dbReference type="Gene3D" id="2.40.50.1020">
    <property type="entry name" value="LytTr DNA-binding domain"/>
    <property type="match status" value="1"/>
</dbReference>
<accession>A0A974WPF8</accession>
<feature type="domain" description="HTH LytTR-type" evidence="2">
    <location>
        <begin position="151"/>
        <end position="220"/>
    </location>
</feature>
<evidence type="ECO:0000259" key="2">
    <source>
        <dbReference type="PROSITE" id="PS50930"/>
    </source>
</evidence>
<dbReference type="Pfam" id="PF04397">
    <property type="entry name" value="LytTR"/>
    <property type="match status" value="1"/>
</dbReference>
<dbReference type="InterPro" id="IPR007492">
    <property type="entry name" value="LytTR_DNA-bd_dom"/>
</dbReference>
<dbReference type="GO" id="GO:0000156">
    <property type="term" value="F:phosphorelay response regulator activity"/>
    <property type="evidence" value="ECO:0007669"/>
    <property type="project" value="InterPro"/>
</dbReference>